<sequence>MLANRHLPMAIWAAREIQRHPGRALLLFAALASLVFLTATHLLFSQALDTTWARLMQNAPDLVVRRVDSGGWASLPIDTGLSAARGVPGVIGLTPRLWGVVSGPEGPVTVVTAGSLPDSSLLDGIAPPAAGQAVVGQGVSPTLPGNRLTLTARAAIAVEITGRFPPDTSLATVDLVWLTEKDARRLLGIPSGQASDLAVRLFRREEEQAIQADLAAAMPWPVRITDRSTSALRYHTRAVQTGASTMLAVIPCLLALLLIVTAVIAENRGQLARQGLLKAMGWTTADIVRMQLFKALIVALPALLVGLATAYGMVFWPPLAGVTAMWITGGTHLPALALDGHGAGLILLEMTAMVGLPYLAAVFLTTLRGAANDPGSALQAGPWN</sequence>
<keyword evidence="3" id="KW-1185">Reference proteome</keyword>
<reference evidence="2 3" key="1">
    <citation type="submission" date="2019-11" db="EMBL/GenBank/DDBJ databases">
        <title>Comparative genomics of hydrocarbon-degrading Desulfosarcina strains.</title>
        <authorList>
            <person name="Watanabe M."/>
            <person name="Kojima H."/>
            <person name="Fukui M."/>
        </authorList>
    </citation>
    <scope>NUCLEOTIDE SEQUENCE [LARGE SCALE GENOMIC DNA]</scope>
    <source>
        <strain evidence="3">oXyS1</strain>
    </source>
</reference>
<keyword evidence="1" id="KW-0812">Transmembrane</keyword>
<dbReference type="GO" id="GO:0044874">
    <property type="term" value="P:lipoprotein localization to outer membrane"/>
    <property type="evidence" value="ECO:0007669"/>
    <property type="project" value="TreeGrafter"/>
</dbReference>
<evidence type="ECO:0008006" key="4">
    <source>
        <dbReference type="Google" id="ProtNLM"/>
    </source>
</evidence>
<dbReference type="Proteomes" id="UP000422108">
    <property type="component" value="Chromosome"/>
</dbReference>
<keyword evidence="1" id="KW-1133">Transmembrane helix</keyword>
<protein>
    <recommendedName>
        <fullName evidence="4">ABC transporter permease</fullName>
    </recommendedName>
</protein>
<dbReference type="EMBL" id="AP021879">
    <property type="protein sequence ID" value="BBO91439.1"/>
    <property type="molecule type" value="Genomic_DNA"/>
</dbReference>
<dbReference type="PANTHER" id="PTHR30489:SF0">
    <property type="entry name" value="LIPOPROTEIN-RELEASING SYSTEM TRANSMEMBRANE PROTEIN LOLE"/>
    <property type="match status" value="1"/>
</dbReference>
<evidence type="ECO:0000313" key="3">
    <source>
        <dbReference type="Proteomes" id="UP000422108"/>
    </source>
</evidence>
<proteinExistence type="predicted"/>
<dbReference type="GO" id="GO:0098797">
    <property type="term" value="C:plasma membrane protein complex"/>
    <property type="evidence" value="ECO:0007669"/>
    <property type="project" value="TreeGrafter"/>
</dbReference>
<organism evidence="2 3">
    <name type="scientific">Desulfosarcina ovata subsp. ovata</name>
    <dbReference type="NCBI Taxonomy" id="2752305"/>
    <lineage>
        <taxon>Bacteria</taxon>
        <taxon>Pseudomonadati</taxon>
        <taxon>Thermodesulfobacteriota</taxon>
        <taxon>Desulfobacteria</taxon>
        <taxon>Desulfobacterales</taxon>
        <taxon>Desulfosarcinaceae</taxon>
        <taxon>Desulfosarcina</taxon>
    </lineage>
</organism>
<evidence type="ECO:0000256" key="1">
    <source>
        <dbReference type="SAM" id="Phobius"/>
    </source>
</evidence>
<dbReference type="InterPro" id="IPR051447">
    <property type="entry name" value="Lipoprotein-release_system"/>
</dbReference>
<dbReference type="RefSeq" id="WP_162459079.1">
    <property type="nucleotide sequence ID" value="NZ_AP021879.1"/>
</dbReference>
<feature type="transmembrane region" description="Helical" evidence="1">
    <location>
        <begin position="343"/>
        <end position="364"/>
    </location>
</feature>
<dbReference type="PANTHER" id="PTHR30489">
    <property type="entry name" value="LIPOPROTEIN-RELEASING SYSTEM TRANSMEMBRANE PROTEIN LOLE"/>
    <property type="match status" value="1"/>
</dbReference>
<name>A0A5K8AG00_9BACT</name>
<accession>A0A5K8AG00</accession>
<evidence type="ECO:0000313" key="2">
    <source>
        <dbReference type="EMBL" id="BBO91439.1"/>
    </source>
</evidence>
<keyword evidence="1" id="KW-0472">Membrane</keyword>
<feature type="transmembrane region" description="Helical" evidence="1">
    <location>
        <begin position="246"/>
        <end position="265"/>
    </location>
</feature>
<dbReference type="AlphaFoldDB" id="A0A5K8AG00"/>
<gene>
    <name evidence="2" type="ORF">DSCOOX_46190</name>
</gene>
<feature type="transmembrane region" description="Helical" evidence="1">
    <location>
        <begin position="295"/>
        <end position="316"/>
    </location>
</feature>